<accession>A0A9P9DI64</accession>
<dbReference type="AlphaFoldDB" id="A0A9P9DI64"/>
<organism evidence="3 4">
    <name type="scientific">Dendryphion nanum</name>
    <dbReference type="NCBI Taxonomy" id="256645"/>
    <lineage>
        <taxon>Eukaryota</taxon>
        <taxon>Fungi</taxon>
        <taxon>Dikarya</taxon>
        <taxon>Ascomycota</taxon>
        <taxon>Pezizomycotina</taxon>
        <taxon>Dothideomycetes</taxon>
        <taxon>Pleosporomycetidae</taxon>
        <taxon>Pleosporales</taxon>
        <taxon>Torulaceae</taxon>
        <taxon>Dendryphion</taxon>
    </lineage>
</organism>
<feature type="transmembrane region" description="Helical" evidence="2">
    <location>
        <begin position="141"/>
        <end position="160"/>
    </location>
</feature>
<keyword evidence="2" id="KW-0472">Membrane</keyword>
<feature type="region of interest" description="Disordered" evidence="1">
    <location>
        <begin position="167"/>
        <end position="196"/>
    </location>
</feature>
<dbReference type="EMBL" id="JAGMWT010000010">
    <property type="protein sequence ID" value="KAH7121080.1"/>
    <property type="molecule type" value="Genomic_DNA"/>
</dbReference>
<dbReference type="Proteomes" id="UP000700596">
    <property type="component" value="Unassembled WGS sequence"/>
</dbReference>
<evidence type="ECO:0000313" key="4">
    <source>
        <dbReference type="Proteomes" id="UP000700596"/>
    </source>
</evidence>
<proteinExistence type="predicted"/>
<keyword evidence="2" id="KW-1133">Transmembrane helix</keyword>
<evidence type="ECO:0000313" key="3">
    <source>
        <dbReference type="EMBL" id="KAH7121080.1"/>
    </source>
</evidence>
<keyword evidence="2" id="KW-0812">Transmembrane</keyword>
<name>A0A9P9DI64_9PLEO</name>
<feature type="transmembrane region" description="Helical" evidence="2">
    <location>
        <begin position="29"/>
        <end position="49"/>
    </location>
</feature>
<reference evidence="3" key="1">
    <citation type="journal article" date="2021" name="Nat. Commun.">
        <title>Genetic determinants of endophytism in the Arabidopsis root mycobiome.</title>
        <authorList>
            <person name="Mesny F."/>
            <person name="Miyauchi S."/>
            <person name="Thiergart T."/>
            <person name="Pickel B."/>
            <person name="Atanasova L."/>
            <person name="Karlsson M."/>
            <person name="Huettel B."/>
            <person name="Barry K.W."/>
            <person name="Haridas S."/>
            <person name="Chen C."/>
            <person name="Bauer D."/>
            <person name="Andreopoulos W."/>
            <person name="Pangilinan J."/>
            <person name="LaButti K."/>
            <person name="Riley R."/>
            <person name="Lipzen A."/>
            <person name="Clum A."/>
            <person name="Drula E."/>
            <person name="Henrissat B."/>
            <person name="Kohler A."/>
            <person name="Grigoriev I.V."/>
            <person name="Martin F.M."/>
            <person name="Hacquard S."/>
        </authorList>
    </citation>
    <scope>NUCLEOTIDE SEQUENCE</scope>
    <source>
        <strain evidence="3">MPI-CAGE-CH-0243</strain>
    </source>
</reference>
<dbReference type="OrthoDB" id="3797255at2759"/>
<sequence length="196" mass="22801">MGNLLPLQPNFALQYHHEPFRISFPTIHFLGMTRVYTYVLLFFIFLNVAPLNPKLIKTGIVSAEPVPDFALLPRDFGAISDYEVISVTDAGDEDIVYLGKRATKEKDCRDGDSAKDKIKKQWKKLKDKLKKLLKKIKDPPYIYITVGVTVVIVISCTFNCRRLRKIKRKKKKQKEQQHHFHPGYHPSHDPYPPYDY</sequence>
<evidence type="ECO:0000256" key="2">
    <source>
        <dbReference type="SAM" id="Phobius"/>
    </source>
</evidence>
<comment type="caution">
    <text evidence="3">The sequence shown here is derived from an EMBL/GenBank/DDBJ whole genome shotgun (WGS) entry which is preliminary data.</text>
</comment>
<gene>
    <name evidence="3" type="ORF">B0J11DRAFT_533309</name>
</gene>
<protein>
    <submittedName>
        <fullName evidence="3">Uncharacterized protein</fullName>
    </submittedName>
</protein>
<keyword evidence="4" id="KW-1185">Reference proteome</keyword>
<evidence type="ECO:0000256" key="1">
    <source>
        <dbReference type="SAM" id="MobiDB-lite"/>
    </source>
</evidence>